<evidence type="ECO:0000313" key="2">
    <source>
        <dbReference type="Proteomes" id="UP000005237"/>
    </source>
</evidence>
<protein>
    <submittedName>
        <fullName evidence="1">Uncharacterized protein</fullName>
    </submittedName>
</protein>
<dbReference type="EnsemblMetazoa" id="CJA33200.1">
    <property type="protein sequence ID" value="CJA33200.1"/>
    <property type="gene ID" value="WBGene00209047"/>
</dbReference>
<dbReference type="Proteomes" id="UP000005237">
    <property type="component" value="Unassembled WGS sequence"/>
</dbReference>
<name>A0A8R1IGB5_CAEJA</name>
<reference evidence="2" key="1">
    <citation type="submission" date="2010-08" db="EMBL/GenBank/DDBJ databases">
        <authorList>
            <consortium name="Caenorhabditis japonica Sequencing Consortium"/>
            <person name="Wilson R.K."/>
        </authorList>
    </citation>
    <scope>NUCLEOTIDE SEQUENCE [LARGE SCALE GENOMIC DNA]</scope>
    <source>
        <strain evidence="2">DF5081</strain>
    </source>
</reference>
<sequence>MSSNSVISPIFYDGVRDKMSERSEVSTGFSNVKKLKNAVAKYPPTRCHEVAKYPPKQFYILLGKDGLAVDVAANFMPEIPGEIL</sequence>
<accession>A0A8R1IGB5</accession>
<dbReference type="AlphaFoldDB" id="A0A8R1IGB5"/>
<proteinExistence type="predicted"/>
<evidence type="ECO:0000313" key="1">
    <source>
        <dbReference type="EnsemblMetazoa" id="CJA33200.1"/>
    </source>
</evidence>
<keyword evidence="2" id="KW-1185">Reference proteome</keyword>
<reference evidence="1" key="2">
    <citation type="submission" date="2022-06" db="UniProtKB">
        <authorList>
            <consortium name="EnsemblMetazoa"/>
        </authorList>
    </citation>
    <scope>IDENTIFICATION</scope>
    <source>
        <strain evidence="1">DF5081</strain>
    </source>
</reference>
<organism evidence="1 2">
    <name type="scientific">Caenorhabditis japonica</name>
    <dbReference type="NCBI Taxonomy" id="281687"/>
    <lineage>
        <taxon>Eukaryota</taxon>
        <taxon>Metazoa</taxon>
        <taxon>Ecdysozoa</taxon>
        <taxon>Nematoda</taxon>
        <taxon>Chromadorea</taxon>
        <taxon>Rhabditida</taxon>
        <taxon>Rhabditina</taxon>
        <taxon>Rhabditomorpha</taxon>
        <taxon>Rhabditoidea</taxon>
        <taxon>Rhabditidae</taxon>
        <taxon>Peloderinae</taxon>
        <taxon>Caenorhabditis</taxon>
    </lineage>
</organism>